<feature type="domain" description="Guanylate kinase-like" evidence="4">
    <location>
        <begin position="6"/>
        <end position="185"/>
    </location>
</feature>
<dbReference type="PROSITE" id="PS50052">
    <property type="entry name" value="GUANYLATE_KINASE_2"/>
    <property type="match status" value="1"/>
</dbReference>
<evidence type="ECO:0000259" key="4">
    <source>
        <dbReference type="PROSITE" id="PS50052"/>
    </source>
</evidence>
<reference evidence="5 6" key="1">
    <citation type="journal article" date="2016" name="Nat. Commun.">
        <title>Thousands of microbial genomes shed light on interconnected biogeochemical processes in an aquifer system.</title>
        <authorList>
            <person name="Anantharaman K."/>
            <person name="Brown C.T."/>
            <person name="Hug L.A."/>
            <person name="Sharon I."/>
            <person name="Castelle C.J."/>
            <person name="Probst A.J."/>
            <person name="Thomas B.C."/>
            <person name="Singh A."/>
            <person name="Wilkins M.J."/>
            <person name="Karaoz U."/>
            <person name="Brodie E.L."/>
            <person name="Williams K.H."/>
            <person name="Hubbard S.S."/>
            <person name="Banfield J.F."/>
        </authorList>
    </citation>
    <scope>NUCLEOTIDE SEQUENCE [LARGE SCALE GENOMIC DNA]</scope>
</reference>
<evidence type="ECO:0000256" key="3">
    <source>
        <dbReference type="ARBA" id="ARBA00022777"/>
    </source>
</evidence>
<proteinExistence type="inferred from homology"/>
<keyword evidence="2" id="KW-0808">Transferase</keyword>
<dbReference type="Gene3D" id="3.40.50.300">
    <property type="entry name" value="P-loop containing nucleotide triphosphate hydrolases"/>
    <property type="match status" value="1"/>
</dbReference>
<evidence type="ECO:0000313" key="5">
    <source>
        <dbReference type="EMBL" id="OGZ05482.1"/>
    </source>
</evidence>
<dbReference type="SMART" id="SM00072">
    <property type="entry name" value="GuKc"/>
    <property type="match status" value="1"/>
</dbReference>
<dbReference type="Gene3D" id="3.30.63.10">
    <property type="entry name" value="Guanylate Kinase phosphate binding domain"/>
    <property type="match status" value="1"/>
</dbReference>
<dbReference type="EMBL" id="MHLI01000010">
    <property type="protein sequence ID" value="OGZ05482.1"/>
    <property type="molecule type" value="Genomic_DNA"/>
</dbReference>
<dbReference type="PROSITE" id="PS00856">
    <property type="entry name" value="GUANYLATE_KINASE_1"/>
    <property type="match status" value="1"/>
</dbReference>
<gene>
    <name evidence="5" type="ORF">A2845_05710</name>
</gene>
<dbReference type="PANTHER" id="PTHR23117:SF13">
    <property type="entry name" value="GUANYLATE KINASE"/>
    <property type="match status" value="1"/>
</dbReference>
<evidence type="ECO:0000313" key="6">
    <source>
        <dbReference type="Proteomes" id="UP000177122"/>
    </source>
</evidence>
<evidence type="ECO:0000256" key="1">
    <source>
        <dbReference type="ARBA" id="ARBA00005790"/>
    </source>
</evidence>
<organism evidence="5 6">
    <name type="scientific">Candidatus Lloydbacteria bacterium RIFCSPHIGHO2_01_FULL_49_22</name>
    <dbReference type="NCBI Taxonomy" id="1798658"/>
    <lineage>
        <taxon>Bacteria</taxon>
        <taxon>Candidatus Lloydiibacteriota</taxon>
    </lineage>
</organism>
<keyword evidence="3" id="KW-0418">Kinase</keyword>
<dbReference type="Proteomes" id="UP000177122">
    <property type="component" value="Unassembled WGS sequence"/>
</dbReference>
<dbReference type="CDD" id="cd00071">
    <property type="entry name" value="GMPK"/>
    <property type="match status" value="1"/>
</dbReference>
<dbReference type="GO" id="GO:0004385">
    <property type="term" value="F:GMP kinase activity"/>
    <property type="evidence" value="ECO:0007669"/>
    <property type="project" value="TreeGrafter"/>
</dbReference>
<dbReference type="GO" id="GO:0005829">
    <property type="term" value="C:cytosol"/>
    <property type="evidence" value="ECO:0007669"/>
    <property type="project" value="TreeGrafter"/>
</dbReference>
<dbReference type="InterPro" id="IPR020590">
    <property type="entry name" value="Guanylate_kinase_CS"/>
</dbReference>
<dbReference type="SUPFAM" id="SSF52540">
    <property type="entry name" value="P-loop containing nucleoside triphosphate hydrolases"/>
    <property type="match status" value="1"/>
</dbReference>
<evidence type="ECO:0000256" key="2">
    <source>
        <dbReference type="ARBA" id="ARBA00022679"/>
    </source>
</evidence>
<dbReference type="PANTHER" id="PTHR23117">
    <property type="entry name" value="GUANYLATE KINASE-RELATED"/>
    <property type="match status" value="1"/>
</dbReference>
<protein>
    <recommendedName>
        <fullName evidence="4">Guanylate kinase-like domain-containing protein</fullName>
    </recommendedName>
</protein>
<dbReference type="AlphaFoldDB" id="A0A1G2CW69"/>
<dbReference type="InterPro" id="IPR008145">
    <property type="entry name" value="GK/Ca_channel_bsu"/>
</dbReference>
<dbReference type="InterPro" id="IPR027417">
    <property type="entry name" value="P-loop_NTPase"/>
</dbReference>
<dbReference type="Pfam" id="PF00625">
    <property type="entry name" value="Guanylate_kin"/>
    <property type="match status" value="1"/>
</dbReference>
<accession>A0A1G2CW69</accession>
<comment type="caution">
    <text evidence="5">The sequence shown here is derived from an EMBL/GenBank/DDBJ whole genome shotgun (WGS) entry which is preliminary data.</text>
</comment>
<dbReference type="InterPro" id="IPR008144">
    <property type="entry name" value="Guanylate_kin-like_dom"/>
</dbReference>
<name>A0A1G2CW69_9BACT</name>
<comment type="similarity">
    <text evidence="1">Belongs to the guanylate kinase family.</text>
</comment>
<sequence length="191" mass="21381">MTNTKGQIILIVGPTCVGKTTLIDALRKRIPNTGVIISTTTRAIRPTEKHGVDYEFTTAEDFIERKAKGEFYEAVERPTGYYGSSRLQVHSLLEQHPIVFGALDVEGCHIVKKLEPDALVIFLSPGDMQDLSVRLHLRGTGDEEIQKRLTVAEEEMHSRTAFDEEVLNIDGKFEETVEGAYQILLKRGVIL</sequence>